<keyword evidence="2" id="KW-0121">Carboxypeptidase</keyword>
<reference evidence="4" key="3">
    <citation type="submission" date="2024-02" db="UniProtKB">
        <authorList>
            <consortium name="WormBaseParasite"/>
        </authorList>
    </citation>
    <scope>IDENTIFICATION</scope>
    <source>
        <strain evidence="4">pt0022</strain>
    </source>
</reference>
<dbReference type="Pfam" id="PF00450">
    <property type="entry name" value="Peptidase_S10"/>
    <property type="match status" value="4"/>
</dbReference>
<organism evidence="3 4">
    <name type="scientific">Wuchereria bancrofti</name>
    <dbReference type="NCBI Taxonomy" id="6293"/>
    <lineage>
        <taxon>Eukaryota</taxon>
        <taxon>Metazoa</taxon>
        <taxon>Ecdysozoa</taxon>
        <taxon>Nematoda</taxon>
        <taxon>Chromadorea</taxon>
        <taxon>Rhabditida</taxon>
        <taxon>Spirurina</taxon>
        <taxon>Spiruromorpha</taxon>
        <taxon>Filarioidea</taxon>
        <taxon>Onchocercidae</taxon>
        <taxon>Wuchereria</taxon>
    </lineage>
</organism>
<dbReference type="WBParaSite" id="mrna-Wban_04452">
    <property type="protein sequence ID" value="mrna-Wban_04452"/>
    <property type="gene ID" value="Wban_04452"/>
</dbReference>
<dbReference type="GO" id="GO:0004185">
    <property type="term" value="F:serine-type carboxypeptidase activity"/>
    <property type="evidence" value="ECO:0007669"/>
    <property type="project" value="UniProtKB-UniRule"/>
</dbReference>
<dbReference type="SUPFAM" id="SSF53474">
    <property type="entry name" value="alpha/beta-Hydrolases"/>
    <property type="match status" value="4"/>
</dbReference>
<accession>A0AAF5RV08</accession>
<dbReference type="PROSITE" id="PS00131">
    <property type="entry name" value="CARBOXYPEPT_SER_SER"/>
    <property type="match status" value="1"/>
</dbReference>
<dbReference type="PRINTS" id="PR00724">
    <property type="entry name" value="CRBOXYPTASEC"/>
</dbReference>
<dbReference type="EC" id="3.4.16.-" evidence="2"/>
<dbReference type="InterPro" id="IPR029058">
    <property type="entry name" value="AB_hydrolase_fold"/>
</dbReference>
<evidence type="ECO:0000313" key="4">
    <source>
        <dbReference type="WBParaSite" id="mrna-Wban_04452"/>
    </source>
</evidence>
<proteinExistence type="inferred from homology"/>
<evidence type="ECO:0000256" key="1">
    <source>
        <dbReference type="ARBA" id="ARBA00009431"/>
    </source>
</evidence>
<dbReference type="PANTHER" id="PTHR11802:SF480">
    <property type="entry name" value="CARBOXYPEPTIDASE"/>
    <property type="match status" value="1"/>
</dbReference>
<reference evidence="3" key="2">
    <citation type="journal article" date="2016" name="Mol. Ecol.">
        <title>Population genomics of the filarial nematode parasite Wuchereria bancrofti from mosquitoes.</title>
        <authorList>
            <person name="Small S.T."/>
            <person name="Reimer L.J."/>
            <person name="Tisch D.J."/>
            <person name="King C.L."/>
            <person name="Christensen B.M."/>
            <person name="Siba P.M."/>
            <person name="Kazura J.W."/>
            <person name="Serre D."/>
            <person name="Zimmerman P.A."/>
        </authorList>
    </citation>
    <scope>NUCLEOTIDE SEQUENCE</scope>
    <source>
        <strain evidence="3">pt0022</strain>
    </source>
</reference>
<keyword evidence="2" id="KW-0732">Signal</keyword>
<dbReference type="Proteomes" id="UP000093561">
    <property type="component" value="Unassembled WGS sequence"/>
</dbReference>
<dbReference type="PANTHER" id="PTHR11802">
    <property type="entry name" value="SERINE PROTEASE FAMILY S10 SERINE CARBOXYPEPTIDASE"/>
    <property type="match status" value="1"/>
</dbReference>
<keyword evidence="2" id="KW-0378">Hydrolase</keyword>
<feature type="signal peptide" evidence="2">
    <location>
        <begin position="1"/>
        <end position="25"/>
    </location>
</feature>
<reference evidence="3" key="1">
    <citation type="submission" date="2015-03" db="EMBL/GenBank/DDBJ databases">
        <title>Wuchereria bancrofti Genome Sequencing Papua New Guinea Strain.</title>
        <authorList>
            <person name="Small S.T."/>
            <person name="Serre D."/>
            <person name="Zimmerman P.A."/>
        </authorList>
    </citation>
    <scope>NUCLEOTIDE SEQUENCE [LARGE SCALE GENOMIC DNA]</scope>
    <source>
        <strain evidence="3">pt0022</strain>
    </source>
</reference>
<comment type="similarity">
    <text evidence="1 2">Belongs to the peptidase S10 family.</text>
</comment>
<protein>
    <recommendedName>
        <fullName evidence="2">Carboxypeptidase</fullName>
        <ecNumber evidence="2">3.4.16.-</ecNumber>
    </recommendedName>
</protein>
<dbReference type="InterPro" id="IPR018202">
    <property type="entry name" value="Ser_caboxypep_ser_AS"/>
</dbReference>
<dbReference type="FunFam" id="3.40.50.1820:FF:000222">
    <property type="entry name" value="Carboxypeptidase"/>
    <property type="match status" value="3"/>
</dbReference>
<dbReference type="Gene3D" id="3.40.50.1820">
    <property type="entry name" value="alpha/beta hydrolase"/>
    <property type="match status" value="4"/>
</dbReference>
<evidence type="ECO:0000313" key="3">
    <source>
        <dbReference type="Proteomes" id="UP000093561"/>
    </source>
</evidence>
<dbReference type="InterPro" id="IPR033124">
    <property type="entry name" value="Ser_caboxypep_his_AS"/>
</dbReference>
<keyword evidence="2" id="KW-0645">Protease</keyword>
<dbReference type="GO" id="GO:0006508">
    <property type="term" value="P:proteolysis"/>
    <property type="evidence" value="ECO:0007669"/>
    <property type="project" value="UniProtKB-KW"/>
</dbReference>
<name>A0AAF5RV08_WUCBA</name>
<dbReference type="FunFam" id="3.40.50.12670:FF:000002">
    <property type="entry name" value="Carboxypeptidase"/>
    <property type="match status" value="1"/>
</dbReference>
<dbReference type="PROSITE" id="PS00560">
    <property type="entry name" value="CARBOXYPEPT_SER_HIS"/>
    <property type="match status" value="1"/>
</dbReference>
<evidence type="ECO:0000256" key="2">
    <source>
        <dbReference type="RuleBase" id="RU361156"/>
    </source>
</evidence>
<sequence>MTDQLFRFLLFLFSTVFSHTTVTNADANADRIINLPGLTFEPNFEQYSGFLPTKTGNFLHYWLIESQNNPSTDPLVLWINGGLGCDSLDGSLAQIGPFRVNQDGETLFENIYSWNKVANLIFLDSPYGIGYSYRNTSIPADMIWDDDKIAEDNADALEQFFQRFKEFQNRDFYIAGQAYTAIYGPTLADVLIKRIQQNGNVYNIKLVGLAIGNGAYNEMDRINSIIALQYYNGMLDKKEFESFTNCCLTAIPGPLAYCNFSQYINWTTNKPIDNSECASKVMKYAFDERLKNSFNKYQDCYMEPISADDTGIMNYQQQPMKIESTETFIDQASFINIESTDAQFGFPCWIKSAIINYLNLSIVREALHIPDNLSSWSMCSKMFRSNYKRKYLDMMPIFQSIIHRFSLVYPNDIRILIYNGDADIQYNFLSNEWFMMRIANDYPKSNRQLWTYQENSNFLEQLAGYYQQFFMNDYVTIDYLTIKGAGHFVPLDRGGPSLQMFANFIEKANYSTILSCDTKQKSILPQYQPIPRITPTRKQRDRVWNLPGLTFEPNFKQYSGYLNANSGHLHYWFVESQRDSSNDPLILWLSGEPSCSSLNSLFSGNGPFRPNSDNMTLSENNYSWNKVANVLYLESSRFTGFSEEILSINEFDFNNNRTVREVFHALMDFLTVFPEYINRPFFITGHSYASLYILKLSAQIINRIQIEKTKDLNLIGITIENGMLSKIEQYNSLITILSYKGVIDYEHYLKFMNYYKNSSTTQPEAYFDFSQYVEFPEYGNVVSIANISCGDYLSSVRDYMWENHKFLYDSIHHQCNNNNQSKMANDKMITLSMYARSQNNYDTIGGMRNFYWRKSLTATNYLNQPEVRFALHIPSTISKWVACNPSANLINEQRYNDTTILFQQVLNSNYPLNILIYDGDASTSYQFIGDEWFIEKIAKMYSMVTVQERIPWIYHSQIAGYQKLFKMSTKIDVSENKSKLQFVTIKGAGHFISSDRPGQLLQMLNNFLEQNNLSTPIPISIKFKPLKKQYEILDQIATGADSSCSDKNLFVEEKSEANKFDDNINMPGRTFWYNLETVTGHLDDGQGNSRFYWWFPSTNQANPLIIWLGNGPTCSIFYDIFSNIGLYRLNKCGNMLYENSYSWDRVANMLFLETIPGIGYSSNSTVELYDETTIVNGLLHAIRNFYKTKTGSNFLQNPLYIFGQGYGSYYAVLLAQKLINFPEIPKLIGIGLGNSLLDYKTLVNIMPNELYYNGLIGKIELDQLIPCCTDENGIYQEFCQLMNYITVDNCDNIISKMDSKCSKLVAQYITEGMLQRRNLSLNAYHSCNDNMIGIDYNSKQIEQDSYHCYRDDAISKYLQLKIVQQWLNISNITSEEQICNPSLSYNAYISVNMSSLFQAILEQNQAIKILIFDGDSHLQSNFLANAIFIERFAKEMNLTVTEVRNGWKYQKSNKLLNEYAGFVKSFKYNRTGAIIHLLTVKDAGYHIGLDQPAATLQMIVNFLNQNSSNEMDEISLPRQTLLQDQPKKIQQTTQQLADQIFDLPGLTYTINFNQYSGYLRATEGNYLHYWFVESENTPSTDPLIIWFNGGPGCSSLGGLLIENGPFHLNFDGITLFENVFSWNKLANILYIESPRQVGFSYQNWSINPSAEFDDTLTTIDAYEAIIDFFKIFANFKTNDLYIAGESYAGVYVPTLTAYMIEKIQKQNVELNLKGMIIGNGYLSGLNDARTVADFMHFHAIYDKNIWDELQQCCPQRYGDKPTIECQFDDYIEIDSIGNMISNVDANDTCGELISNLAYNYFLTSMNDVYNLHQDCYQLSEPVSPICKHQQQKHLLLNRVSSLRKKLQINTQLMQTKVNIDSAHIQPRTIYTHSTDPLGGFPCYMYSSTTRYLNQPYVRDALHIPNHIPPYQLCNLNISYNILHNDTTLLFQQLFNSNYPLNVLLYNGDLDTACNFLQAEWFIENFANSNAMNMNEKNSWLYQLKMQSAPQIGGYIKRFEKNKLTIDLATVKGAGHMVPVYRAGPILQLLTNFIRRNDYNDALAFTSDRKSLLPEFMEK</sequence>
<dbReference type="Gene3D" id="3.40.50.12670">
    <property type="match status" value="1"/>
</dbReference>
<dbReference type="InterPro" id="IPR001563">
    <property type="entry name" value="Peptidase_S10"/>
</dbReference>
<feature type="chain" id="PRO_5041780342" description="Carboxypeptidase" evidence="2">
    <location>
        <begin position="26"/>
        <end position="2058"/>
    </location>
</feature>